<dbReference type="CDD" id="cd17546">
    <property type="entry name" value="REC_hyHK_CKI1_RcsC-like"/>
    <property type="match status" value="1"/>
</dbReference>
<comment type="catalytic activity">
    <reaction evidence="1">
        <text>ATP + protein L-histidine = ADP + protein N-phospho-L-histidine.</text>
        <dbReference type="EC" id="2.7.13.3"/>
    </reaction>
</comment>
<evidence type="ECO:0000313" key="10">
    <source>
        <dbReference type="EMBL" id="KAE9975972.1"/>
    </source>
</evidence>
<dbReference type="InterPro" id="IPR036097">
    <property type="entry name" value="HisK_dim/P_sf"/>
</dbReference>
<dbReference type="PRINTS" id="PR00344">
    <property type="entry name" value="BCTRLSENSOR"/>
</dbReference>
<evidence type="ECO:0000256" key="3">
    <source>
        <dbReference type="ARBA" id="ARBA00022553"/>
    </source>
</evidence>
<dbReference type="InterPro" id="IPR004358">
    <property type="entry name" value="Sig_transdc_His_kin-like_C"/>
</dbReference>
<evidence type="ECO:0000256" key="2">
    <source>
        <dbReference type="ARBA" id="ARBA00012438"/>
    </source>
</evidence>
<evidence type="ECO:0000313" key="13">
    <source>
        <dbReference type="Proteomes" id="UP000490939"/>
    </source>
</evidence>
<dbReference type="CDD" id="cd00082">
    <property type="entry name" value="HisKA"/>
    <property type="match status" value="1"/>
</dbReference>
<dbReference type="InterPro" id="IPR005467">
    <property type="entry name" value="His_kinase_dom"/>
</dbReference>
<evidence type="ECO:0000256" key="5">
    <source>
        <dbReference type="ARBA" id="ARBA00022777"/>
    </source>
</evidence>
<feature type="compositionally biased region" description="Polar residues" evidence="7">
    <location>
        <begin position="294"/>
        <end position="310"/>
    </location>
</feature>
<evidence type="ECO:0000259" key="8">
    <source>
        <dbReference type="PROSITE" id="PS50109"/>
    </source>
</evidence>
<dbReference type="GO" id="GO:0009927">
    <property type="term" value="F:histidine phosphotransfer kinase activity"/>
    <property type="evidence" value="ECO:0007669"/>
    <property type="project" value="TreeGrafter"/>
</dbReference>
<dbReference type="Proteomes" id="UP000490939">
    <property type="component" value="Unassembled WGS sequence"/>
</dbReference>
<dbReference type="GO" id="GO:0000155">
    <property type="term" value="F:phosphorelay sensor kinase activity"/>
    <property type="evidence" value="ECO:0007669"/>
    <property type="project" value="InterPro"/>
</dbReference>
<feature type="compositionally biased region" description="Polar residues" evidence="7">
    <location>
        <begin position="317"/>
        <end position="329"/>
    </location>
</feature>
<dbReference type="Pfam" id="PF00512">
    <property type="entry name" value="HisKA"/>
    <property type="match status" value="1"/>
</dbReference>
<keyword evidence="4" id="KW-0808">Transferase</keyword>
<evidence type="ECO:0000256" key="7">
    <source>
        <dbReference type="SAM" id="MobiDB-lite"/>
    </source>
</evidence>
<dbReference type="Proteomes" id="UP000447873">
    <property type="component" value="Unassembled WGS sequence"/>
</dbReference>
<reference evidence="10 12" key="1">
    <citation type="submission" date="2018-12" db="EMBL/GenBank/DDBJ databases">
        <title>Venturia inaequalis Genome Resource.</title>
        <authorList>
            <person name="Lichtner F.J."/>
        </authorList>
    </citation>
    <scope>NUCLEOTIDE SEQUENCE [LARGE SCALE GENOMIC DNA]</scope>
    <source>
        <strain evidence="10 12">120213</strain>
        <strain evidence="11 13">DMI_063113</strain>
    </source>
</reference>
<dbReference type="GO" id="GO:0005886">
    <property type="term" value="C:plasma membrane"/>
    <property type="evidence" value="ECO:0007669"/>
    <property type="project" value="TreeGrafter"/>
</dbReference>
<keyword evidence="5" id="KW-0418">Kinase</keyword>
<dbReference type="InterPro" id="IPR011006">
    <property type="entry name" value="CheY-like_superfamily"/>
</dbReference>
<dbReference type="EMBL" id="WNWR01000145">
    <property type="protein sequence ID" value="KAE9990264.1"/>
    <property type="molecule type" value="Genomic_DNA"/>
</dbReference>
<dbReference type="SUPFAM" id="SSF55781">
    <property type="entry name" value="GAF domain-like"/>
    <property type="match status" value="1"/>
</dbReference>
<evidence type="ECO:0000256" key="4">
    <source>
        <dbReference type="ARBA" id="ARBA00022679"/>
    </source>
</evidence>
<dbReference type="PROSITE" id="PS50110">
    <property type="entry name" value="RESPONSE_REGULATORY"/>
    <property type="match status" value="1"/>
</dbReference>
<evidence type="ECO:0000313" key="12">
    <source>
        <dbReference type="Proteomes" id="UP000447873"/>
    </source>
</evidence>
<evidence type="ECO:0000256" key="6">
    <source>
        <dbReference type="PROSITE-ProRule" id="PRU00169"/>
    </source>
</evidence>
<proteinExistence type="predicted"/>
<dbReference type="Pfam" id="PF02518">
    <property type="entry name" value="HATPase_c"/>
    <property type="match status" value="1"/>
</dbReference>
<dbReference type="InterPro" id="IPR036890">
    <property type="entry name" value="HATPase_C_sf"/>
</dbReference>
<dbReference type="InterPro" id="IPR003661">
    <property type="entry name" value="HisK_dim/P_dom"/>
</dbReference>
<feature type="modified residue" description="4-aspartylphosphate" evidence="6">
    <location>
        <position position="1145"/>
    </location>
</feature>
<protein>
    <recommendedName>
        <fullName evidence="2">histidine kinase</fullName>
        <ecNumber evidence="2">2.7.13.3</ecNumber>
    </recommendedName>
</protein>
<dbReference type="SMART" id="SM00387">
    <property type="entry name" value="HATPase_c"/>
    <property type="match status" value="1"/>
</dbReference>
<dbReference type="Gene3D" id="1.10.287.130">
    <property type="match status" value="1"/>
</dbReference>
<keyword evidence="13" id="KW-1185">Reference proteome</keyword>
<dbReference type="SUPFAM" id="SSF47384">
    <property type="entry name" value="Homodimeric domain of signal transducing histidine kinase"/>
    <property type="match status" value="1"/>
</dbReference>
<feature type="region of interest" description="Disordered" evidence="7">
    <location>
        <begin position="266"/>
        <end position="333"/>
    </location>
</feature>
<keyword evidence="3 6" id="KW-0597">Phosphoprotein</keyword>
<feature type="compositionally biased region" description="Low complexity" evidence="7">
    <location>
        <begin position="270"/>
        <end position="280"/>
    </location>
</feature>
<dbReference type="PANTHER" id="PTHR43047:SF72">
    <property type="entry name" value="OSMOSENSING HISTIDINE PROTEIN KINASE SLN1"/>
    <property type="match status" value="1"/>
</dbReference>
<evidence type="ECO:0000259" key="9">
    <source>
        <dbReference type="PROSITE" id="PS50110"/>
    </source>
</evidence>
<dbReference type="PANTHER" id="PTHR43047">
    <property type="entry name" value="TWO-COMPONENT HISTIDINE PROTEIN KINASE"/>
    <property type="match status" value="1"/>
</dbReference>
<dbReference type="SMART" id="SM00388">
    <property type="entry name" value="HisKA"/>
    <property type="match status" value="1"/>
</dbReference>
<name>A0A8H3Z045_VENIN</name>
<feature type="compositionally biased region" description="Basic and acidic residues" evidence="7">
    <location>
        <begin position="422"/>
        <end position="440"/>
    </location>
</feature>
<dbReference type="InterPro" id="IPR029016">
    <property type="entry name" value="GAF-like_dom_sf"/>
</dbReference>
<dbReference type="Gene3D" id="3.30.565.10">
    <property type="entry name" value="Histidine kinase-like ATPase, C-terminal domain"/>
    <property type="match status" value="1"/>
</dbReference>
<dbReference type="Pfam" id="PF00072">
    <property type="entry name" value="Response_reg"/>
    <property type="match status" value="1"/>
</dbReference>
<feature type="domain" description="Histidine kinase" evidence="8">
    <location>
        <begin position="615"/>
        <end position="875"/>
    </location>
</feature>
<accession>A0A8H3Z045</accession>
<dbReference type="SUPFAM" id="SSF52172">
    <property type="entry name" value="CheY-like"/>
    <property type="match status" value="1"/>
</dbReference>
<dbReference type="InterPro" id="IPR001789">
    <property type="entry name" value="Sig_transdc_resp-reg_receiver"/>
</dbReference>
<evidence type="ECO:0000313" key="11">
    <source>
        <dbReference type="EMBL" id="KAE9990264.1"/>
    </source>
</evidence>
<feature type="domain" description="Response regulatory" evidence="9">
    <location>
        <begin position="1094"/>
        <end position="1215"/>
    </location>
</feature>
<dbReference type="Gene3D" id="3.40.50.2300">
    <property type="match status" value="1"/>
</dbReference>
<dbReference type="EMBL" id="WNWS01000183">
    <property type="protein sequence ID" value="KAE9975972.1"/>
    <property type="molecule type" value="Genomic_DNA"/>
</dbReference>
<gene>
    <name evidence="11" type="ORF">EG327_001647</name>
    <name evidence="10" type="ORF">EG328_002898</name>
</gene>
<dbReference type="SUPFAM" id="SSF55874">
    <property type="entry name" value="ATPase domain of HSP90 chaperone/DNA topoisomerase II/histidine kinase"/>
    <property type="match status" value="1"/>
</dbReference>
<dbReference type="Gene3D" id="3.30.450.40">
    <property type="match status" value="1"/>
</dbReference>
<comment type="caution">
    <text evidence="10">The sequence shown here is derived from an EMBL/GenBank/DDBJ whole genome shotgun (WGS) entry which is preliminary data.</text>
</comment>
<dbReference type="InterPro" id="IPR003594">
    <property type="entry name" value="HATPase_dom"/>
</dbReference>
<dbReference type="PROSITE" id="PS50109">
    <property type="entry name" value="HIS_KIN"/>
    <property type="match status" value="1"/>
</dbReference>
<evidence type="ECO:0000256" key="1">
    <source>
        <dbReference type="ARBA" id="ARBA00000085"/>
    </source>
</evidence>
<dbReference type="EC" id="2.7.13.3" evidence="2"/>
<dbReference type="SMART" id="SM00448">
    <property type="entry name" value="REC"/>
    <property type="match status" value="1"/>
</dbReference>
<organism evidence="10 12">
    <name type="scientific">Venturia inaequalis</name>
    <name type="common">Apple scab fungus</name>
    <dbReference type="NCBI Taxonomy" id="5025"/>
    <lineage>
        <taxon>Eukaryota</taxon>
        <taxon>Fungi</taxon>
        <taxon>Dikarya</taxon>
        <taxon>Ascomycota</taxon>
        <taxon>Pezizomycotina</taxon>
        <taxon>Dothideomycetes</taxon>
        <taxon>Pleosporomycetidae</taxon>
        <taxon>Venturiales</taxon>
        <taxon>Venturiaceae</taxon>
        <taxon>Venturia</taxon>
    </lineage>
</organism>
<feature type="region of interest" description="Disordered" evidence="7">
    <location>
        <begin position="414"/>
        <end position="449"/>
    </location>
</feature>
<sequence length="1227" mass="135028">MPTSSNPCSDTARYFQSFETPTTPGHAGPRVKQSSSDPLLTALASLGAHRLKAKRGLITLSTKDTEFILAEAGTGLRLQQDDDENDPLWHGVGPLQVNIGLGMQLCKLFCTTGNDSLVVNDLTQHPTYKENACVKDGPMLRFLACVPLRSPLHNFIIGCYIVVDDKPRNGLSLDDLDFLKDLGVTCMDHLEAQRNNRKQYRSERMLKAVSLFIEGKSTLREWWLQTAARKRVRNGTTSILEKQADIEFGVQEAIEPYSRRDIFNDYDANLSRSPSPSSLSHPDQKGDGRPPIPSRTSEFSTSDTTMSTLRSAVFSEEPSTASVTTADETVSSSHHVKHSSVAFDMPPENSIDVSKELQEALLTKDLKAVFSRASNLIREAGSVDGVVFLDAAIGSFGGANEKDVMKAPGNFHIDDATTTDDDGLRKASDTDGSTSRHTEETNPTENCCSILGFSTRNRSSLKGHMPQAEHHTFPERVLRILLKRYPHGKVFNFEDDGSFSSSDTDNAYMGCNSGPKRHPRSETNERRRNVTREAEAAALLTCLPGARSIFFYPLWDVSRERWYSGSLVWTASSTRTLCPIEDLTYLAAFGNSIMAEVARLSALVITQMKTDFISSVSHELRSPLQAVLASVEFLQDTILTEVQEDMVNNIGASGRTLRDTIDHVLDYSKVNQMVKTKGKISRKKMGDKRISFHDNGNLDGALNDAESGVNLCVLTEEVVESVWAGRHPGSKHASLPVEVPVTVIFDIEKHTSWNFDIDAGAWRRILLNLFGNSAKYTQRGFIKVSLAVHEDGVIKGRKARSTLVLKVKDSGKGISQDFLKNSLFKPFTQEDSLAVGTGLGLSIVRHIIQDLGGEINFTSEQGVGTEATVKLPLLATPPAKSIAPDIVKEVRSVTQGKTFHLEGFDRYPDLSQPATGILSRADEAAMFSKSSVHFIATKWFGMRATSAAETHSDVVFLVESDLDSMQKQLQAYQASGVSVAVVLSNSYPNHSTWSSTAYGNFKILHVHQPYGPHKLARAFHHSFTAPNTLINPTMPKDAQPQNHPPFQVVQPRPRAEIISAFSTQAVTPAQKSDVLDRRTSIDTTVIRPSEGGMRVLLVEDNEINMKLLVAYMRKLKLNHTTAINGLEALNAYKEAAGAFDVIFMDISMPIMDGIQSARHIRLYERENVLPPVALIALTGAANPTTRQEAFASGVDLYLTKPIAMKSLKSMLEDLRREGREGFGVTAA</sequence>
<dbReference type="AlphaFoldDB" id="A0A8H3Z045"/>